<dbReference type="EMBL" id="KL363340">
    <property type="protein sequence ID" value="KFD47109.1"/>
    <property type="molecule type" value="Genomic_DNA"/>
</dbReference>
<name>A0A085LQ63_9BILA</name>
<keyword evidence="2" id="KW-1185">Reference proteome</keyword>
<organism evidence="1 2">
    <name type="scientific">Trichuris suis</name>
    <name type="common">pig whipworm</name>
    <dbReference type="NCBI Taxonomy" id="68888"/>
    <lineage>
        <taxon>Eukaryota</taxon>
        <taxon>Metazoa</taxon>
        <taxon>Ecdysozoa</taxon>
        <taxon>Nematoda</taxon>
        <taxon>Enoplea</taxon>
        <taxon>Dorylaimia</taxon>
        <taxon>Trichinellida</taxon>
        <taxon>Trichuridae</taxon>
        <taxon>Trichuris</taxon>
    </lineage>
</organism>
<dbReference type="Proteomes" id="UP000030764">
    <property type="component" value="Unassembled WGS sequence"/>
</dbReference>
<sequence length="84" mass="9530">MLQCNVARLCGHARAVRRESNAWEFAKQVNDGVQVEGDADGRGQEIRLLQCNVARLCGHARAVRRESNAWEFAKQVNDAHWLIE</sequence>
<proteinExistence type="predicted"/>
<protein>
    <submittedName>
        <fullName evidence="1">Uncharacterized protein</fullName>
    </submittedName>
</protein>
<evidence type="ECO:0000313" key="1">
    <source>
        <dbReference type="EMBL" id="KFD47109.1"/>
    </source>
</evidence>
<evidence type="ECO:0000313" key="2">
    <source>
        <dbReference type="Proteomes" id="UP000030764"/>
    </source>
</evidence>
<gene>
    <name evidence="1" type="ORF">M513_12019</name>
</gene>
<accession>A0A085LQ63</accession>
<dbReference type="AlphaFoldDB" id="A0A085LQ63"/>
<reference evidence="1 2" key="1">
    <citation type="journal article" date="2014" name="Nat. Genet.">
        <title>Genome and transcriptome of the porcine whipworm Trichuris suis.</title>
        <authorList>
            <person name="Jex A.R."/>
            <person name="Nejsum P."/>
            <person name="Schwarz E.M."/>
            <person name="Hu L."/>
            <person name="Young N.D."/>
            <person name="Hall R.S."/>
            <person name="Korhonen P.K."/>
            <person name="Liao S."/>
            <person name="Thamsborg S."/>
            <person name="Xia J."/>
            <person name="Xu P."/>
            <person name="Wang S."/>
            <person name="Scheerlinck J.P."/>
            <person name="Hofmann A."/>
            <person name="Sternberg P.W."/>
            <person name="Wang J."/>
            <person name="Gasser R.B."/>
        </authorList>
    </citation>
    <scope>NUCLEOTIDE SEQUENCE [LARGE SCALE GENOMIC DNA]</scope>
    <source>
        <strain evidence="1">DCEP-RM93M</strain>
    </source>
</reference>